<dbReference type="InterPro" id="IPR046533">
    <property type="entry name" value="DUF6598"/>
</dbReference>
<feature type="domain" description="DUF6598" evidence="2">
    <location>
        <begin position="135"/>
        <end position="385"/>
    </location>
</feature>
<organism evidence="3 4">
    <name type="scientific">Paspalum notatum var. saurae</name>
    <dbReference type="NCBI Taxonomy" id="547442"/>
    <lineage>
        <taxon>Eukaryota</taxon>
        <taxon>Viridiplantae</taxon>
        <taxon>Streptophyta</taxon>
        <taxon>Embryophyta</taxon>
        <taxon>Tracheophyta</taxon>
        <taxon>Spermatophyta</taxon>
        <taxon>Magnoliopsida</taxon>
        <taxon>Liliopsida</taxon>
        <taxon>Poales</taxon>
        <taxon>Poaceae</taxon>
        <taxon>PACMAD clade</taxon>
        <taxon>Panicoideae</taxon>
        <taxon>Andropogonodae</taxon>
        <taxon>Paspaleae</taxon>
        <taxon>Paspalinae</taxon>
        <taxon>Paspalum</taxon>
    </lineage>
</organism>
<dbReference type="EMBL" id="CP144752">
    <property type="protein sequence ID" value="WVZ90886.1"/>
    <property type="molecule type" value="Genomic_DNA"/>
</dbReference>
<accession>A0AAQ3UFC6</accession>
<name>A0AAQ3UFC6_PASNO</name>
<dbReference type="PANTHER" id="PTHR33065:SF185">
    <property type="entry name" value="DUF6598 DOMAIN-CONTAINING PROTEIN"/>
    <property type="match status" value="1"/>
</dbReference>
<dbReference type="PANTHER" id="PTHR33065">
    <property type="entry name" value="OS07G0486400 PROTEIN"/>
    <property type="match status" value="1"/>
</dbReference>
<evidence type="ECO:0000259" key="2">
    <source>
        <dbReference type="Pfam" id="PF20241"/>
    </source>
</evidence>
<reference evidence="3 4" key="1">
    <citation type="submission" date="2024-02" db="EMBL/GenBank/DDBJ databases">
        <title>High-quality chromosome-scale genome assembly of Pensacola bahiagrass (Paspalum notatum Flugge var. saurae).</title>
        <authorList>
            <person name="Vega J.M."/>
            <person name="Podio M."/>
            <person name="Orjuela J."/>
            <person name="Siena L.A."/>
            <person name="Pessino S.C."/>
            <person name="Combes M.C."/>
            <person name="Mariac C."/>
            <person name="Albertini E."/>
            <person name="Pupilli F."/>
            <person name="Ortiz J.P.A."/>
            <person name="Leblanc O."/>
        </authorList>
    </citation>
    <scope>NUCLEOTIDE SEQUENCE [LARGE SCALE GENOMIC DNA]</scope>
    <source>
        <strain evidence="3">R1</strain>
        <tissue evidence="3">Leaf</tissue>
    </source>
</reference>
<feature type="region of interest" description="Disordered" evidence="1">
    <location>
        <begin position="1"/>
        <end position="56"/>
    </location>
</feature>
<proteinExistence type="predicted"/>
<dbReference type="AlphaFoldDB" id="A0AAQ3UFC6"/>
<keyword evidence="4" id="KW-1185">Reference proteome</keyword>
<protein>
    <recommendedName>
        <fullName evidence="2">DUF6598 domain-containing protein</fullName>
    </recommendedName>
</protein>
<gene>
    <name evidence="3" type="ORF">U9M48_037142</name>
</gene>
<feature type="compositionally biased region" description="Acidic residues" evidence="1">
    <location>
        <begin position="28"/>
        <end position="50"/>
    </location>
</feature>
<sequence>MEAEGGGLGATLAPDRGKKRPPSSPTLTDDDDDEWLLSSSEEDEDHEDNDDKGTYLPFTVDDIPRPSCDFHEQSNVMFRNEEAKLRGPSPIRLFPAFKSGKHPFDSDYNLADKSQISVDVVGDCPNDCQCRPMRLLQFIDIKIAGYRHTHAGQAKIYGFIAVRETTDTDPSRNYIYRRGIENLFVSVKQKTGVARLSLISPARVISMISRALIEFELHDRNEDETGGDDSLIIEGIAELDNITFKPKPYVEHQRVYGERCALDIKYMAMINAVEARIELTVLRLGVIPGGVNMKLYAKNSSFGEVIRLFQGVPPKPGNMMSFAVAVERHNSLDLYIESHPRGNRPTPGKKLRPYQCWQCGFASGYHGMSEKVAELGEFAAFSVKVTWSSYNKRSS</sequence>
<dbReference type="Proteomes" id="UP001341281">
    <property type="component" value="Chromosome 08"/>
</dbReference>
<evidence type="ECO:0000313" key="4">
    <source>
        <dbReference type="Proteomes" id="UP001341281"/>
    </source>
</evidence>
<evidence type="ECO:0000313" key="3">
    <source>
        <dbReference type="EMBL" id="WVZ90886.1"/>
    </source>
</evidence>
<dbReference type="Pfam" id="PF20241">
    <property type="entry name" value="DUF6598"/>
    <property type="match status" value="1"/>
</dbReference>
<evidence type="ECO:0000256" key="1">
    <source>
        <dbReference type="SAM" id="MobiDB-lite"/>
    </source>
</evidence>